<evidence type="ECO:0000313" key="2">
    <source>
        <dbReference type="EMBL" id="RWS28047.1"/>
    </source>
</evidence>
<dbReference type="OrthoDB" id="16753at2759"/>
<evidence type="ECO:0000313" key="3">
    <source>
        <dbReference type="Proteomes" id="UP000288716"/>
    </source>
</evidence>
<reference evidence="2 3" key="1">
    <citation type="journal article" date="2018" name="Gigascience">
        <title>Genomes of trombidid mites reveal novel predicted allergens and laterally-transferred genes associated with secondary metabolism.</title>
        <authorList>
            <person name="Dong X."/>
            <person name="Chaisiri K."/>
            <person name="Xia D."/>
            <person name="Armstrong S.D."/>
            <person name="Fang Y."/>
            <person name="Donnelly M.J."/>
            <person name="Kadowaki T."/>
            <person name="McGarry J.W."/>
            <person name="Darby A.C."/>
            <person name="Makepeace B.L."/>
        </authorList>
    </citation>
    <scope>NUCLEOTIDE SEQUENCE [LARGE SCALE GENOMIC DNA]</scope>
    <source>
        <strain evidence="2">UoL-UT</strain>
    </source>
</reference>
<dbReference type="Proteomes" id="UP000288716">
    <property type="component" value="Unassembled WGS sequence"/>
</dbReference>
<dbReference type="AlphaFoldDB" id="A0A443SKK6"/>
<keyword evidence="1" id="KW-0732">Signal</keyword>
<keyword evidence="3" id="KW-1185">Reference proteome</keyword>
<feature type="signal peptide" evidence="1">
    <location>
        <begin position="1"/>
        <end position="28"/>
    </location>
</feature>
<evidence type="ECO:0000256" key="1">
    <source>
        <dbReference type="SAM" id="SignalP"/>
    </source>
</evidence>
<gene>
    <name evidence="2" type="ORF">B4U80_02205</name>
</gene>
<name>A0A443SKK6_9ACAR</name>
<protein>
    <recommendedName>
        <fullName evidence="4">Secreted protein</fullName>
    </recommendedName>
</protein>
<dbReference type="EMBL" id="NCKV01001614">
    <property type="protein sequence ID" value="RWS28047.1"/>
    <property type="molecule type" value="Genomic_DNA"/>
</dbReference>
<sequence length="74" mass="8839">MNLTALHLFTKFTKFLFIILSLPECMRFLVLCVPKYCRTEAGFFMDIEKYNLDTCARCYNYMPQWAFVNKYSSP</sequence>
<feature type="chain" id="PRO_5019038973" description="Secreted protein" evidence="1">
    <location>
        <begin position="29"/>
        <end position="74"/>
    </location>
</feature>
<proteinExistence type="predicted"/>
<dbReference type="VEuPathDB" id="VectorBase:LDEU003993"/>
<evidence type="ECO:0008006" key="4">
    <source>
        <dbReference type="Google" id="ProtNLM"/>
    </source>
</evidence>
<accession>A0A443SKK6</accession>
<organism evidence="2 3">
    <name type="scientific">Leptotrombidium deliense</name>
    <dbReference type="NCBI Taxonomy" id="299467"/>
    <lineage>
        <taxon>Eukaryota</taxon>
        <taxon>Metazoa</taxon>
        <taxon>Ecdysozoa</taxon>
        <taxon>Arthropoda</taxon>
        <taxon>Chelicerata</taxon>
        <taxon>Arachnida</taxon>
        <taxon>Acari</taxon>
        <taxon>Acariformes</taxon>
        <taxon>Trombidiformes</taxon>
        <taxon>Prostigmata</taxon>
        <taxon>Anystina</taxon>
        <taxon>Parasitengona</taxon>
        <taxon>Trombiculoidea</taxon>
        <taxon>Trombiculidae</taxon>
        <taxon>Leptotrombidium</taxon>
    </lineage>
</organism>
<comment type="caution">
    <text evidence="2">The sequence shown here is derived from an EMBL/GenBank/DDBJ whole genome shotgun (WGS) entry which is preliminary data.</text>
</comment>